<dbReference type="InterPro" id="IPR029052">
    <property type="entry name" value="Metallo-depent_PP-like"/>
</dbReference>
<comment type="caution">
    <text evidence="4">The sequence shown here is derived from an EMBL/GenBank/DDBJ whole genome shotgun (WGS) entry which is preliminary data.</text>
</comment>
<sequence>MGSQAPFRAVFDLESEEDRFFLSGAEKVSQARQVQGRQQRRRKLLVGLGIGVGSAGLVVLIIVLAYTLSRRDLAYACPRTYDASKADLVFFVVGAYDCEDMAFLRPWLERYRVAAYINGHDHDQQLIKAPDAPAHYVGSGAGSDTREGEFDDLDSEERSRDALFLSDAQLAARDPRWNATMGGVYTRTFPMRTNASASLDILFLDTNPIIYQYGSRAFASFLYGITAQDGDSVKAQLQQQLNASSASGSAWRLVVGHHPVRSYGKHCTQVGAYDCEDMAFLRPWLERYRVAAYINGHDHDQQLIKAPDDPVHYVVSGAGSDTREGEFDDLDSEERSRDALFLSDAQGFLAVVVTGGTMRLHYYTTQESGPTYTRDVKMPAW</sequence>
<protein>
    <submittedName>
        <fullName evidence="4">Purple acid phosphatase 8</fullName>
    </submittedName>
</protein>
<dbReference type="Gene3D" id="3.60.21.10">
    <property type="match status" value="2"/>
</dbReference>
<dbReference type="EMBL" id="PGGS01000067">
    <property type="protein sequence ID" value="PNH10100.1"/>
    <property type="molecule type" value="Genomic_DNA"/>
</dbReference>
<dbReference type="InterPro" id="IPR051558">
    <property type="entry name" value="Metallophosphoesterase_PAP"/>
</dbReference>
<dbReference type="AlphaFoldDB" id="A0A2J8AC55"/>
<keyword evidence="3" id="KW-0472">Membrane</keyword>
<reference evidence="4 5" key="1">
    <citation type="journal article" date="2017" name="Mol. Biol. Evol.">
        <title>The 4-celled Tetrabaena socialis nuclear genome reveals the essential components for genetic control of cell number at the origin of multicellularity in the volvocine lineage.</title>
        <authorList>
            <person name="Featherston J."/>
            <person name="Arakaki Y."/>
            <person name="Hanschen E.R."/>
            <person name="Ferris P.J."/>
            <person name="Michod R.E."/>
            <person name="Olson B.J.S.C."/>
            <person name="Nozaki H."/>
            <person name="Durand P.M."/>
        </authorList>
    </citation>
    <scope>NUCLEOTIDE SEQUENCE [LARGE SCALE GENOMIC DNA]</scope>
    <source>
        <strain evidence="4 5">NIES-571</strain>
    </source>
</reference>
<keyword evidence="5" id="KW-1185">Reference proteome</keyword>
<evidence type="ECO:0000256" key="2">
    <source>
        <dbReference type="ARBA" id="ARBA00022801"/>
    </source>
</evidence>
<gene>
    <name evidence="4" type="ORF">TSOC_003222</name>
</gene>
<evidence type="ECO:0000313" key="4">
    <source>
        <dbReference type="EMBL" id="PNH10100.1"/>
    </source>
</evidence>
<dbReference type="GO" id="GO:0016787">
    <property type="term" value="F:hydrolase activity"/>
    <property type="evidence" value="ECO:0007669"/>
    <property type="project" value="UniProtKB-KW"/>
</dbReference>
<name>A0A2J8AC55_9CHLO</name>
<evidence type="ECO:0000313" key="5">
    <source>
        <dbReference type="Proteomes" id="UP000236333"/>
    </source>
</evidence>
<feature type="transmembrane region" description="Helical" evidence="3">
    <location>
        <begin position="44"/>
        <end position="68"/>
    </location>
</feature>
<accession>A0A2J8AC55</accession>
<keyword evidence="3" id="KW-0812">Transmembrane</keyword>
<organism evidence="4 5">
    <name type="scientific">Tetrabaena socialis</name>
    <dbReference type="NCBI Taxonomy" id="47790"/>
    <lineage>
        <taxon>Eukaryota</taxon>
        <taxon>Viridiplantae</taxon>
        <taxon>Chlorophyta</taxon>
        <taxon>core chlorophytes</taxon>
        <taxon>Chlorophyceae</taxon>
        <taxon>CS clade</taxon>
        <taxon>Chlamydomonadales</taxon>
        <taxon>Tetrabaenaceae</taxon>
        <taxon>Tetrabaena</taxon>
    </lineage>
</organism>
<keyword evidence="3" id="KW-1133">Transmembrane helix</keyword>
<dbReference type="Proteomes" id="UP000236333">
    <property type="component" value="Unassembled WGS sequence"/>
</dbReference>
<evidence type="ECO:0000256" key="3">
    <source>
        <dbReference type="SAM" id="Phobius"/>
    </source>
</evidence>
<dbReference type="SUPFAM" id="SSF56300">
    <property type="entry name" value="Metallo-dependent phosphatases"/>
    <property type="match status" value="2"/>
</dbReference>
<keyword evidence="1" id="KW-0732">Signal</keyword>
<keyword evidence="2" id="KW-0378">Hydrolase</keyword>
<dbReference type="PANTHER" id="PTHR10161:SF14">
    <property type="entry name" value="TARTRATE-RESISTANT ACID PHOSPHATASE TYPE 5"/>
    <property type="match status" value="1"/>
</dbReference>
<proteinExistence type="predicted"/>
<evidence type="ECO:0000256" key="1">
    <source>
        <dbReference type="ARBA" id="ARBA00022729"/>
    </source>
</evidence>
<dbReference type="PANTHER" id="PTHR10161">
    <property type="entry name" value="TARTRATE-RESISTANT ACID PHOSPHATASE TYPE 5"/>
    <property type="match status" value="1"/>
</dbReference>
<dbReference type="OrthoDB" id="411211at2759"/>